<gene>
    <name evidence="1" type="ORF">MUY27_13845</name>
</gene>
<reference evidence="1" key="1">
    <citation type="submission" date="2022-04" db="EMBL/GenBank/DDBJ databases">
        <title>Mucilaginibacter sp. RS28 isolated from freshwater.</title>
        <authorList>
            <person name="Ko S.-R."/>
        </authorList>
    </citation>
    <scope>NUCLEOTIDE SEQUENCE</scope>
    <source>
        <strain evidence="1">RS28</strain>
    </source>
</reference>
<evidence type="ECO:0000313" key="1">
    <source>
        <dbReference type="EMBL" id="MCJ8210796.1"/>
    </source>
</evidence>
<dbReference type="AlphaFoldDB" id="A0A9X2B9V2"/>
<organism evidence="1 2">
    <name type="scientific">Mucilaginibacter straminoryzae</name>
    <dbReference type="NCBI Taxonomy" id="2932774"/>
    <lineage>
        <taxon>Bacteria</taxon>
        <taxon>Pseudomonadati</taxon>
        <taxon>Bacteroidota</taxon>
        <taxon>Sphingobacteriia</taxon>
        <taxon>Sphingobacteriales</taxon>
        <taxon>Sphingobacteriaceae</taxon>
        <taxon>Mucilaginibacter</taxon>
    </lineage>
</organism>
<evidence type="ECO:0000313" key="2">
    <source>
        <dbReference type="Proteomes" id="UP001139450"/>
    </source>
</evidence>
<name>A0A9X2B9V2_9SPHI</name>
<accession>A0A9X2B9V2</accession>
<comment type="caution">
    <text evidence="1">The sequence shown here is derived from an EMBL/GenBank/DDBJ whole genome shotgun (WGS) entry which is preliminary data.</text>
</comment>
<dbReference type="EMBL" id="JALJEJ010000006">
    <property type="protein sequence ID" value="MCJ8210796.1"/>
    <property type="molecule type" value="Genomic_DNA"/>
</dbReference>
<proteinExistence type="predicted"/>
<dbReference type="RefSeq" id="WP_245130710.1">
    <property type="nucleotide sequence ID" value="NZ_JALJEJ010000006.1"/>
</dbReference>
<keyword evidence="2" id="KW-1185">Reference proteome</keyword>
<protein>
    <submittedName>
        <fullName evidence="1">Uncharacterized protein</fullName>
    </submittedName>
</protein>
<dbReference type="Proteomes" id="UP001139450">
    <property type="component" value="Unassembled WGS sequence"/>
</dbReference>
<sequence length="473" mass="53284">MQSLFFDDKVAKQSQNAKSSVNVAAKTFRQLLEKTPVFDSAYVQEMLSKQKYVTVPVAYTGKELYLKAGRRTPRMAYFTYLIFYLDEKQEKHVELVTKFPDEAYLIDTSKTKKFSGDIVIEDWYGNYTKGFKYVEGIVTKLIDVPARSMGKTIVNSFKKLNEVDCIRQDFYVQVTVNFSEKPKATNVVYVSYDYSEWHCYFSPTPVGGGGDFGGGFSGLTGADYAIVGGGTPSNPSGGPGSDCPQDQKYKGGKVINGCPLIVQTIKFTDAFKQNEKLQCVYGKLLALSADWRQDGSSLVANLFATFSQDDDIIFDLGHVDNASWAGTTDDITGFFGGQKYRVTINVDNYANRTALQNAQTIIHEAMHAYIERAIHYSGNSQNFFDKLKQYRNFDPTDDPNLNEHEYIANFYIDPFARALKSLDGNLHDLDYYRSLAWEGLLDTTQFQALPEDQKQKIKSDIFNEGSNADKNCH</sequence>